<keyword evidence="2" id="KW-0472">Membrane</keyword>
<keyword evidence="2" id="KW-1133">Transmembrane helix</keyword>
<feature type="transmembrane region" description="Helical" evidence="2">
    <location>
        <begin position="29"/>
        <end position="49"/>
    </location>
</feature>
<accession>A0ABW2C4I7</accession>
<feature type="region of interest" description="Disordered" evidence="1">
    <location>
        <begin position="51"/>
        <end position="105"/>
    </location>
</feature>
<feature type="compositionally biased region" description="Basic and acidic residues" evidence="1">
    <location>
        <begin position="64"/>
        <end position="76"/>
    </location>
</feature>
<dbReference type="EMBL" id="JBHSXX010000001">
    <property type="protein sequence ID" value="MFC6869418.1"/>
    <property type="molecule type" value="Genomic_DNA"/>
</dbReference>
<keyword evidence="4" id="KW-1185">Reference proteome</keyword>
<proteinExistence type="predicted"/>
<evidence type="ECO:0000313" key="4">
    <source>
        <dbReference type="Proteomes" id="UP001596337"/>
    </source>
</evidence>
<evidence type="ECO:0000256" key="2">
    <source>
        <dbReference type="SAM" id="Phobius"/>
    </source>
</evidence>
<sequence>MNSVIVFLLIVIAAGLTLAAQFTETFYYGIAAVVVALISVTLVAARSWADRRASEQDPTPAHAADQKDDILEKPALDDDSDTAFARNETADGADSPESKREAVGADETAVPIVVADADVEIVRVIPGRKRFHEPGCSSLIGRQSEELTREEAAEEGFTPCSMCSEDKKTITKVG</sequence>
<reference evidence="4" key="1">
    <citation type="journal article" date="2019" name="Int. J. Syst. Evol. Microbiol.">
        <title>The Global Catalogue of Microorganisms (GCM) 10K type strain sequencing project: providing services to taxonomists for standard genome sequencing and annotation.</title>
        <authorList>
            <consortium name="The Broad Institute Genomics Platform"/>
            <consortium name="The Broad Institute Genome Sequencing Center for Infectious Disease"/>
            <person name="Wu L."/>
            <person name="Ma J."/>
        </authorList>
    </citation>
    <scope>NUCLEOTIDE SEQUENCE [LARGE SCALE GENOMIC DNA]</scope>
    <source>
        <strain evidence="4">KCTC 32255</strain>
    </source>
</reference>
<gene>
    <name evidence="3" type="ORF">ACFQGD_19955</name>
</gene>
<organism evidence="3 4">
    <name type="scientific">Haloechinothrix salitolerans</name>
    <dbReference type="NCBI Taxonomy" id="926830"/>
    <lineage>
        <taxon>Bacteria</taxon>
        <taxon>Bacillati</taxon>
        <taxon>Actinomycetota</taxon>
        <taxon>Actinomycetes</taxon>
        <taxon>Pseudonocardiales</taxon>
        <taxon>Pseudonocardiaceae</taxon>
        <taxon>Haloechinothrix</taxon>
    </lineage>
</organism>
<comment type="caution">
    <text evidence="3">The sequence shown here is derived from an EMBL/GenBank/DDBJ whole genome shotgun (WGS) entry which is preliminary data.</text>
</comment>
<evidence type="ECO:0000313" key="3">
    <source>
        <dbReference type="EMBL" id="MFC6869418.1"/>
    </source>
</evidence>
<protein>
    <submittedName>
        <fullName evidence="3">Uncharacterized protein</fullName>
    </submittedName>
</protein>
<evidence type="ECO:0000256" key="1">
    <source>
        <dbReference type="SAM" id="MobiDB-lite"/>
    </source>
</evidence>
<name>A0ABW2C4I7_9PSEU</name>
<dbReference type="Proteomes" id="UP001596337">
    <property type="component" value="Unassembled WGS sequence"/>
</dbReference>
<dbReference type="RefSeq" id="WP_345400735.1">
    <property type="nucleotide sequence ID" value="NZ_BAABLA010000101.1"/>
</dbReference>
<keyword evidence="2" id="KW-0812">Transmembrane</keyword>